<name>A0ABN6JWD2_9BURK</name>
<keyword evidence="2" id="KW-1185">Reference proteome</keyword>
<dbReference type="Proteomes" id="UP001319874">
    <property type="component" value="Chromosome 4"/>
</dbReference>
<evidence type="ECO:0000313" key="2">
    <source>
        <dbReference type="Proteomes" id="UP001319874"/>
    </source>
</evidence>
<dbReference type="EMBL" id="AP024958">
    <property type="protein sequence ID" value="BCZ84924.1"/>
    <property type="molecule type" value="Genomic_DNA"/>
</dbReference>
<evidence type="ECO:0000313" key="1">
    <source>
        <dbReference type="EMBL" id="BCZ84924.1"/>
    </source>
</evidence>
<gene>
    <name evidence="1" type="ORF">PTKU64_85990</name>
</gene>
<reference evidence="1 2" key="1">
    <citation type="journal article" date="2022" name="Front. Microbiol.">
        <title>Identification and characterization of a novel class of self-sufficient cytochrome P450 hydroxylase involved in cyclohexanecarboxylate degradation in Paraburkholderia terrae strain KU-64.</title>
        <authorList>
            <person name="Yamamoto T."/>
            <person name="Hasegawa Y."/>
            <person name="Iwaki H."/>
        </authorList>
    </citation>
    <scope>NUCLEOTIDE SEQUENCE [LARGE SCALE GENOMIC DNA]</scope>
    <source>
        <strain evidence="1 2">KU-64</strain>
    </source>
</reference>
<organism evidence="1 2">
    <name type="scientific">Paraburkholderia terrae</name>
    <dbReference type="NCBI Taxonomy" id="311230"/>
    <lineage>
        <taxon>Bacteria</taxon>
        <taxon>Pseudomonadati</taxon>
        <taxon>Pseudomonadota</taxon>
        <taxon>Betaproteobacteria</taxon>
        <taxon>Burkholderiales</taxon>
        <taxon>Burkholderiaceae</taxon>
        <taxon>Paraburkholderia</taxon>
    </lineage>
</organism>
<protein>
    <recommendedName>
        <fullName evidence="3">IS256 family transposase</fullName>
    </recommendedName>
</protein>
<sequence length="59" mass="6688">MSIKVFDTQEVQDLLKAAVNLNGKDGNPRLKQGLCQLIETEAERPQEKTSLRKRKTDFG</sequence>
<accession>A0ABN6JWD2</accession>
<proteinExistence type="predicted"/>
<evidence type="ECO:0008006" key="3">
    <source>
        <dbReference type="Google" id="ProtNLM"/>
    </source>
</evidence>